<sequence>MTARKTALLAVLALTVSLTVAPAAHPTTLSAKATITVR</sequence>
<dbReference type="STRING" id="568860.SAMN05421811_12194"/>
<reference evidence="2 3" key="1">
    <citation type="submission" date="2016-10" db="EMBL/GenBank/DDBJ databases">
        <authorList>
            <person name="de Groot N.N."/>
        </authorList>
    </citation>
    <scope>NUCLEOTIDE SEQUENCE [LARGE SCALE GENOMIC DNA]</scope>
    <source>
        <strain evidence="2 3">CGMCC 4.5598</strain>
    </source>
</reference>
<evidence type="ECO:0000256" key="1">
    <source>
        <dbReference type="SAM" id="SignalP"/>
    </source>
</evidence>
<keyword evidence="1" id="KW-0732">Signal</keyword>
<evidence type="ECO:0000313" key="3">
    <source>
        <dbReference type="Proteomes" id="UP000199361"/>
    </source>
</evidence>
<feature type="chain" id="PRO_5011583079" evidence="1">
    <location>
        <begin position="24"/>
        <end position="38"/>
    </location>
</feature>
<dbReference type="AlphaFoldDB" id="A0A1I0LP25"/>
<dbReference type="EMBL" id="FOHX01000021">
    <property type="protein sequence ID" value="SEU43285.1"/>
    <property type="molecule type" value="Genomic_DNA"/>
</dbReference>
<accession>A0A1I0LP25</accession>
<organism evidence="2 3">
    <name type="scientific">Nonomuraea wenchangensis</name>
    <dbReference type="NCBI Taxonomy" id="568860"/>
    <lineage>
        <taxon>Bacteria</taxon>
        <taxon>Bacillati</taxon>
        <taxon>Actinomycetota</taxon>
        <taxon>Actinomycetes</taxon>
        <taxon>Streptosporangiales</taxon>
        <taxon>Streptosporangiaceae</taxon>
        <taxon>Nonomuraea</taxon>
    </lineage>
</organism>
<name>A0A1I0LP25_9ACTN</name>
<protein>
    <submittedName>
        <fullName evidence="2">Uncharacterized protein</fullName>
    </submittedName>
</protein>
<evidence type="ECO:0000313" key="2">
    <source>
        <dbReference type="EMBL" id="SEU43285.1"/>
    </source>
</evidence>
<feature type="signal peptide" evidence="1">
    <location>
        <begin position="1"/>
        <end position="23"/>
    </location>
</feature>
<dbReference type="Proteomes" id="UP000199361">
    <property type="component" value="Unassembled WGS sequence"/>
</dbReference>
<keyword evidence="3" id="KW-1185">Reference proteome</keyword>
<proteinExistence type="predicted"/>
<gene>
    <name evidence="2" type="ORF">SAMN05421811_12194</name>
</gene>